<reference evidence="2" key="2">
    <citation type="submission" date="2025-09" db="UniProtKB">
        <authorList>
            <consortium name="Ensembl"/>
        </authorList>
    </citation>
    <scope>IDENTIFICATION</scope>
</reference>
<dbReference type="Proteomes" id="UP000472277">
    <property type="component" value="Chromosome 5"/>
</dbReference>
<evidence type="ECO:0000313" key="2">
    <source>
        <dbReference type="Ensembl" id="ENSSTUP00000073463.1"/>
    </source>
</evidence>
<dbReference type="InterPro" id="IPR013830">
    <property type="entry name" value="SGNH_hydro"/>
</dbReference>
<protein>
    <recommendedName>
        <fullName evidence="1">SGNH hydrolase-type esterase domain-containing protein</fullName>
    </recommendedName>
</protein>
<keyword evidence="3" id="KW-1185">Reference proteome</keyword>
<evidence type="ECO:0000259" key="1">
    <source>
        <dbReference type="Pfam" id="PF13472"/>
    </source>
</evidence>
<dbReference type="GeneTree" id="ENSGT01060000252925"/>
<dbReference type="Pfam" id="PF13472">
    <property type="entry name" value="Lipase_GDSL_2"/>
    <property type="match status" value="1"/>
</dbReference>
<accession>A0A674BQH6</accession>
<dbReference type="SUPFAM" id="SSF52266">
    <property type="entry name" value="SGNH hydrolase"/>
    <property type="match status" value="1"/>
</dbReference>
<dbReference type="Gene3D" id="3.40.50.12690">
    <property type="match status" value="1"/>
</dbReference>
<dbReference type="AlphaFoldDB" id="A0A674BQH6"/>
<dbReference type="OMA" id="FICEKCI"/>
<proteinExistence type="predicted"/>
<feature type="domain" description="SGNH hydrolase-type esterase" evidence="1">
    <location>
        <begin position="124"/>
        <end position="267"/>
    </location>
</feature>
<reference evidence="2" key="1">
    <citation type="submission" date="2025-08" db="UniProtKB">
        <authorList>
            <consortium name="Ensembl"/>
        </authorList>
    </citation>
    <scope>IDENTIFICATION</scope>
</reference>
<name>A0A674BQH6_SALTR</name>
<dbReference type="Ensembl" id="ENSSTUT00000077974.1">
    <property type="protein sequence ID" value="ENSSTUP00000073463.1"/>
    <property type="gene ID" value="ENSSTUG00000032071.1"/>
</dbReference>
<sequence length="284" mass="31436">MDTFICEKCIELDAAKERSITLHEEIKHLTRRTRKNETNRSWRACFLPPSPDLRLSNCLETLYQLSSAGDLGVPSIAVDAPPATSPCPSQSTAWAEPGPPWPQSAGPCSLDQSSVPLAVVACTQPAGRIIATIVIRSLMVRHISVPGAKTLCFPEAKVQDINRLLPKAVRQSPGADTAVVHLGSNDIMKGSSEKLKMDFKEMIGSLLDTNKRPIISDPLPSLNRGRLVALHNWLRDYCSSVGVTFIDNFDIFWKKSLNYKEDGIHLNHLCSWILSQHYTAVLRQ</sequence>
<evidence type="ECO:0000313" key="3">
    <source>
        <dbReference type="Proteomes" id="UP000472277"/>
    </source>
</evidence>
<dbReference type="InParanoid" id="A0A674BQH6"/>
<organism evidence="2 3">
    <name type="scientific">Salmo trutta</name>
    <name type="common">Brown trout</name>
    <dbReference type="NCBI Taxonomy" id="8032"/>
    <lineage>
        <taxon>Eukaryota</taxon>
        <taxon>Metazoa</taxon>
        <taxon>Chordata</taxon>
        <taxon>Craniata</taxon>
        <taxon>Vertebrata</taxon>
        <taxon>Euteleostomi</taxon>
        <taxon>Actinopterygii</taxon>
        <taxon>Neopterygii</taxon>
        <taxon>Teleostei</taxon>
        <taxon>Protacanthopterygii</taxon>
        <taxon>Salmoniformes</taxon>
        <taxon>Salmonidae</taxon>
        <taxon>Salmoninae</taxon>
        <taxon>Salmo</taxon>
    </lineage>
</organism>
<dbReference type="Gene3D" id="3.40.50.12700">
    <property type="match status" value="1"/>
</dbReference>